<dbReference type="InterPro" id="IPR015931">
    <property type="entry name" value="Acnase/IPM_dHydase_lsu_aba_1/3"/>
</dbReference>
<dbReference type="EMBL" id="SLUI01000001">
    <property type="protein sequence ID" value="TCL39848.1"/>
    <property type="molecule type" value="Genomic_DNA"/>
</dbReference>
<dbReference type="SUPFAM" id="SSF53732">
    <property type="entry name" value="Aconitase iron-sulfur domain"/>
    <property type="match status" value="1"/>
</dbReference>
<evidence type="ECO:0000256" key="1">
    <source>
        <dbReference type="ARBA" id="ARBA00011245"/>
    </source>
</evidence>
<dbReference type="GO" id="GO:0005829">
    <property type="term" value="C:cytosol"/>
    <property type="evidence" value="ECO:0007669"/>
    <property type="project" value="TreeGrafter"/>
</dbReference>
<dbReference type="RefSeq" id="WP_132073809.1">
    <property type="nucleotide sequence ID" value="NZ_SLUI01000001.1"/>
</dbReference>
<dbReference type="GO" id="GO:0006099">
    <property type="term" value="P:tricarboxylic acid cycle"/>
    <property type="evidence" value="ECO:0007669"/>
    <property type="project" value="UniProtKB-UniPathway"/>
</dbReference>
<dbReference type="Pfam" id="PF00694">
    <property type="entry name" value="Aconitase_C"/>
    <property type="match status" value="1"/>
</dbReference>
<reference evidence="7 8" key="1">
    <citation type="submission" date="2019-03" db="EMBL/GenBank/DDBJ databases">
        <title>Genomic Encyclopedia of Type Strains, Phase IV (KMG-IV): sequencing the most valuable type-strain genomes for metagenomic binning, comparative biology and taxonomic classification.</title>
        <authorList>
            <person name="Goeker M."/>
        </authorList>
    </citation>
    <scope>NUCLEOTIDE SEQUENCE [LARGE SCALE GENOMIC DNA]</scope>
    <source>
        <strain evidence="7 8">DSM 15969</strain>
    </source>
</reference>
<dbReference type="InterPro" id="IPR000573">
    <property type="entry name" value="AconitaseA/IPMdHydase_ssu_swvl"/>
</dbReference>
<comment type="caution">
    <text evidence="7">The sequence shown here is derived from an EMBL/GenBank/DDBJ whole genome shotgun (WGS) entry which is preliminary data.</text>
</comment>
<organism evidence="7 8">
    <name type="scientific">Anaerospora hongkongensis</name>
    <dbReference type="NCBI Taxonomy" id="244830"/>
    <lineage>
        <taxon>Bacteria</taxon>
        <taxon>Bacillati</taxon>
        <taxon>Bacillota</taxon>
        <taxon>Negativicutes</taxon>
        <taxon>Selenomonadales</taxon>
        <taxon>Sporomusaceae</taxon>
        <taxon>Anaerospora</taxon>
    </lineage>
</organism>
<dbReference type="UniPathway" id="UPA00223"/>
<dbReference type="InterPro" id="IPR015928">
    <property type="entry name" value="Aconitase/3IPM_dehydase_swvl"/>
</dbReference>
<evidence type="ECO:0000259" key="5">
    <source>
        <dbReference type="Pfam" id="PF00330"/>
    </source>
</evidence>
<dbReference type="Gene3D" id="3.20.19.10">
    <property type="entry name" value="Aconitase, domain 4"/>
    <property type="match status" value="1"/>
</dbReference>
<feature type="domain" description="Aconitase A/isopropylmalate dehydratase small subunit swivel" evidence="6">
    <location>
        <begin position="513"/>
        <end position="576"/>
    </location>
</feature>
<dbReference type="Pfam" id="PF00330">
    <property type="entry name" value="Aconitase"/>
    <property type="match status" value="1"/>
</dbReference>
<name>A0A4R1Q2Z3_9FIRM</name>
<keyword evidence="8" id="KW-1185">Reference proteome</keyword>
<accession>A0A4R1Q2Z3</accession>
<dbReference type="PANTHER" id="PTHR43160:SF3">
    <property type="entry name" value="ACONITATE HYDRATASE, MITOCHONDRIAL"/>
    <property type="match status" value="1"/>
</dbReference>
<keyword evidence="2" id="KW-0479">Metal-binding</keyword>
<dbReference type="Proteomes" id="UP000295063">
    <property type="component" value="Unassembled WGS sequence"/>
</dbReference>
<feature type="domain" description="Aconitase/3-isopropylmalate dehydratase large subunit alpha/beta/alpha" evidence="5">
    <location>
        <begin position="7"/>
        <end position="407"/>
    </location>
</feature>
<gene>
    <name evidence="7" type="ORF">EV210_10143</name>
</gene>
<dbReference type="NCBIfam" id="TIGR01342">
    <property type="entry name" value="acon_putative"/>
    <property type="match status" value="1"/>
</dbReference>
<evidence type="ECO:0000313" key="8">
    <source>
        <dbReference type="Proteomes" id="UP000295063"/>
    </source>
</evidence>
<protein>
    <submittedName>
        <fullName evidence="7">Aconitase</fullName>
    </submittedName>
</protein>
<dbReference type="PRINTS" id="PR00415">
    <property type="entry name" value="ACONITASE"/>
</dbReference>
<dbReference type="AlphaFoldDB" id="A0A4R1Q2Z3"/>
<keyword evidence="4" id="KW-0411">Iron-sulfur</keyword>
<dbReference type="GO" id="GO:0003994">
    <property type="term" value="F:aconitate hydratase activity"/>
    <property type="evidence" value="ECO:0007669"/>
    <property type="project" value="TreeGrafter"/>
</dbReference>
<dbReference type="InterPro" id="IPR001030">
    <property type="entry name" value="Acoase/IPM_deHydtase_lsu_aba"/>
</dbReference>
<comment type="subunit">
    <text evidence="1">Monomer.</text>
</comment>
<dbReference type="PANTHER" id="PTHR43160">
    <property type="entry name" value="ACONITATE HYDRATASE B"/>
    <property type="match status" value="1"/>
</dbReference>
<dbReference type="InterPro" id="IPR036008">
    <property type="entry name" value="Aconitase_4Fe-4S_dom"/>
</dbReference>
<dbReference type="Gene3D" id="3.30.499.10">
    <property type="entry name" value="Aconitase, domain 3"/>
    <property type="match status" value="2"/>
</dbReference>
<keyword evidence="3" id="KW-0408">Iron</keyword>
<dbReference type="GO" id="GO:0051539">
    <property type="term" value="F:4 iron, 4 sulfur cluster binding"/>
    <property type="evidence" value="ECO:0007669"/>
    <property type="project" value="TreeGrafter"/>
</dbReference>
<evidence type="ECO:0000313" key="7">
    <source>
        <dbReference type="EMBL" id="TCL39848.1"/>
    </source>
</evidence>
<proteinExistence type="predicted"/>
<dbReference type="InterPro" id="IPR050926">
    <property type="entry name" value="Aconitase/IPM_isomerase"/>
</dbReference>
<dbReference type="SUPFAM" id="SSF52016">
    <property type="entry name" value="LeuD/IlvD-like"/>
    <property type="match status" value="1"/>
</dbReference>
<evidence type="ECO:0000259" key="6">
    <source>
        <dbReference type="Pfam" id="PF00694"/>
    </source>
</evidence>
<sequence length="640" mass="68975">MGQTIAEKIISAHLVSGTMKRGEPINIKIDQTLTHDVNGVAAYLQFEAVGMDRVQNELAVSYIDHNLIQADFRNSDDHRYLMDVAAKHGIITSRMGNGICHQVHLERFDIPGKVLLGSDSHTPAAGGVGMLGLGAGGLDVALAMAGEPFSLKMPQIVKVNLTGKLQPFVSAKNVVLELLRRVTVKGGVNKIYEYAGPGISTLNVTERAIITNMGTETGATSSIFPSDEVTKAWMRAQNRENEWHPLAADPDAVYDDVIEIDLAQIEPLIALPHQPDRVVPISEVEGLPVDQVVIGSCANSSLQDILSIATMLENKSVHPRVDAGLYIGSKQVYLESVARGAFLAVIKAGVRVLESGCGACNGSGFAPPTNGISLRTTTRNFLGRCGHPSGNVYLVGPEVAVASAITGVITDPRKLGITPVEYQMPEKFMIEDNMFIYPSQNGSEISIRRGPNISPPPVLEALPDVISSPVLIKLGEDITTDHIVPAGANFLPMRNNTPEIAKYVFHVVDASFAKRAQEAGGGFIVAGVNYGQGSSREQAALAPRYLGVKTIIAKSFARIHLANLVNFGILPLVFINESDYEKIDQGDYLIIEFEAILNKDSATVTNKSKQLDILVKSPLTSEELEIVKKGGRLNWIKLRA</sequence>
<dbReference type="InterPro" id="IPR006250">
    <property type="entry name" value="Aconitase_put"/>
</dbReference>
<dbReference type="OrthoDB" id="9764318at2"/>
<evidence type="ECO:0000256" key="4">
    <source>
        <dbReference type="ARBA" id="ARBA00023014"/>
    </source>
</evidence>
<dbReference type="NCBIfam" id="NF005558">
    <property type="entry name" value="PRK07229.1"/>
    <property type="match status" value="1"/>
</dbReference>
<evidence type="ECO:0000256" key="2">
    <source>
        <dbReference type="ARBA" id="ARBA00022723"/>
    </source>
</evidence>
<evidence type="ECO:0000256" key="3">
    <source>
        <dbReference type="ARBA" id="ARBA00023004"/>
    </source>
</evidence>
<dbReference type="GO" id="GO:0046872">
    <property type="term" value="F:metal ion binding"/>
    <property type="evidence" value="ECO:0007669"/>
    <property type="project" value="UniProtKB-KW"/>
</dbReference>